<dbReference type="Gene3D" id="2.130.10.10">
    <property type="entry name" value="YVTN repeat-like/Quinoprotein amine dehydrogenase"/>
    <property type="match status" value="1"/>
</dbReference>
<feature type="region of interest" description="Disordered" evidence="1">
    <location>
        <begin position="1"/>
        <end position="43"/>
    </location>
</feature>
<reference evidence="3 4" key="1">
    <citation type="journal article" date="2020" name="Mol. Plant">
        <title>The Chromosome-Based Rubber Tree Genome Provides New Insights into Spurge Genome Evolution and Rubber Biosynthesis.</title>
        <authorList>
            <person name="Liu J."/>
            <person name="Shi C."/>
            <person name="Shi C.C."/>
            <person name="Li W."/>
            <person name="Zhang Q.J."/>
            <person name="Zhang Y."/>
            <person name="Li K."/>
            <person name="Lu H.F."/>
            <person name="Shi C."/>
            <person name="Zhu S.T."/>
            <person name="Xiao Z.Y."/>
            <person name="Nan H."/>
            <person name="Yue Y."/>
            <person name="Zhu X.G."/>
            <person name="Wu Y."/>
            <person name="Hong X.N."/>
            <person name="Fan G.Y."/>
            <person name="Tong Y."/>
            <person name="Zhang D."/>
            <person name="Mao C.L."/>
            <person name="Liu Y.L."/>
            <person name="Hao S.J."/>
            <person name="Liu W.Q."/>
            <person name="Lv M.Q."/>
            <person name="Zhang H.B."/>
            <person name="Liu Y."/>
            <person name="Hu-Tang G.R."/>
            <person name="Wang J.P."/>
            <person name="Wang J.H."/>
            <person name="Sun Y.H."/>
            <person name="Ni S.B."/>
            <person name="Chen W.B."/>
            <person name="Zhang X.C."/>
            <person name="Jiao Y.N."/>
            <person name="Eichler E.E."/>
            <person name="Li G.H."/>
            <person name="Liu X."/>
            <person name="Gao L.Z."/>
        </authorList>
    </citation>
    <scope>NUCLEOTIDE SEQUENCE [LARGE SCALE GENOMIC DNA]</scope>
    <source>
        <strain evidence="4">cv. GT1</strain>
        <tissue evidence="3">Leaf</tissue>
    </source>
</reference>
<dbReference type="InterPro" id="IPR001810">
    <property type="entry name" value="F-box_dom"/>
</dbReference>
<dbReference type="SUPFAM" id="SSF81383">
    <property type="entry name" value="F-box domain"/>
    <property type="match status" value="1"/>
</dbReference>
<dbReference type="SUPFAM" id="SSF50978">
    <property type="entry name" value="WD40 repeat-like"/>
    <property type="match status" value="1"/>
</dbReference>
<dbReference type="Pfam" id="PF12937">
    <property type="entry name" value="F-box-like"/>
    <property type="match status" value="1"/>
</dbReference>
<evidence type="ECO:0000259" key="2">
    <source>
        <dbReference type="Pfam" id="PF12937"/>
    </source>
</evidence>
<protein>
    <recommendedName>
        <fullName evidence="2">F-box domain-containing protein</fullName>
    </recommendedName>
</protein>
<name>A0A6A6KWV0_HEVBR</name>
<dbReference type="AlphaFoldDB" id="A0A6A6KWV0"/>
<gene>
    <name evidence="3" type="ORF">GH714_022780</name>
</gene>
<evidence type="ECO:0000313" key="3">
    <source>
        <dbReference type="EMBL" id="KAF2292438.1"/>
    </source>
</evidence>
<feature type="compositionally biased region" description="Low complexity" evidence="1">
    <location>
        <begin position="1"/>
        <end position="10"/>
    </location>
</feature>
<dbReference type="PANTHER" id="PTHR19855">
    <property type="entry name" value="WD40 REPEAT PROTEIN 12, 37"/>
    <property type="match status" value="1"/>
</dbReference>
<sequence>MSSSSSSSSSGNGGNGNGSGRGNGSGGNYGAGGGEYEGPSRSRPRAINEVWPEPFLEALAAQVAIDASRIFGRLAAAQALANVFQVSSTWRAVSRSDLLWHRLARCIWGRTQLLHDSWREEYIYRHRTARNFPTVHHPILFFTSILLMSRTQTIPTLSCLCLALSDHHLACGFADGAVRLFDLHTRLHRRTYLPQHRDRLGRFSRAVSGIIINDAHLVFATLDGDIHVAIIHSNEAPRRVHFGDVVRDGVLVDFTVVGNGGWASMLEFRAGHFTYGIATPRNSSTLAGC</sequence>
<organism evidence="3 4">
    <name type="scientific">Hevea brasiliensis</name>
    <name type="common">Para rubber tree</name>
    <name type="synonym">Siphonia brasiliensis</name>
    <dbReference type="NCBI Taxonomy" id="3981"/>
    <lineage>
        <taxon>Eukaryota</taxon>
        <taxon>Viridiplantae</taxon>
        <taxon>Streptophyta</taxon>
        <taxon>Embryophyta</taxon>
        <taxon>Tracheophyta</taxon>
        <taxon>Spermatophyta</taxon>
        <taxon>Magnoliopsida</taxon>
        <taxon>eudicotyledons</taxon>
        <taxon>Gunneridae</taxon>
        <taxon>Pentapetalae</taxon>
        <taxon>rosids</taxon>
        <taxon>fabids</taxon>
        <taxon>Malpighiales</taxon>
        <taxon>Euphorbiaceae</taxon>
        <taxon>Crotonoideae</taxon>
        <taxon>Micrandreae</taxon>
        <taxon>Hevea</taxon>
    </lineage>
</organism>
<dbReference type="Gene3D" id="1.20.1280.50">
    <property type="match status" value="1"/>
</dbReference>
<accession>A0A6A6KWV0</accession>
<evidence type="ECO:0000313" key="4">
    <source>
        <dbReference type="Proteomes" id="UP000467840"/>
    </source>
</evidence>
<dbReference type="InterPro" id="IPR036322">
    <property type="entry name" value="WD40_repeat_dom_sf"/>
</dbReference>
<dbReference type="EMBL" id="JAAGAX010000014">
    <property type="protein sequence ID" value="KAF2292438.1"/>
    <property type="molecule type" value="Genomic_DNA"/>
</dbReference>
<feature type="domain" description="F-box" evidence="2">
    <location>
        <begin position="69"/>
        <end position="104"/>
    </location>
</feature>
<comment type="caution">
    <text evidence="3">The sequence shown here is derived from an EMBL/GenBank/DDBJ whole genome shotgun (WGS) entry which is preliminary data.</text>
</comment>
<dbReference type="PANTHER" id="PTHR19855:SF31">
    <property type="entry name" value="TRANSCRIPTIONAL REGULATOR STERILE APETALA"/>
    <property type="match status" value="1"/>
</dbReference>
<dbReference type="Proteomes" id="UP000467840">
    <property type="component" value="Chromosome 13"/>
</dbReference>
<dbReference type="InterPro" id="IPR015943">
    <property type="entry name" value="WD40/YVTN_repeat-like_dom_sf"/>
</dbReference>
<evidence type="ECO:0000256" key="1">
    <source>
        <dbReference type="SAM" id="MobiDB-lite"/>
    </source>
</evidence>
<proteinExistence type="predicted"/>
<keyword evidence="4" id="KW-1185">Reference proteome</keyword>
<dbReference type="InterPro" id="IPR036047">
    <property type="entry name" value="F-box-like_dom_sf"/>
</dbReference>
<feature type="compositionally biased region" description="Gly residues" evidence="1">
    <location>
        <begin position="11"/>
        <end position="36"/>
    </location>
</feature>